<organism evidence="1 2">
    <name type="scientific">Streptomyces turgidiscabies (strain Car8)</name>
    <dbReference type="NCBI Taxonomy" id="698760"/>
    <lineage>
        <taxon>Bacteria</taxon>
        <taxon>Bacillati</taxon>
        <taxon>Actinomycetota</taxon>
        <taxon>Actinomycetes</taxon>
        <taxon>Kitasatosporales</taxon>
        <taxon>Streptomycetaceae</taxon>
        <taxon>Streptomyces</taxon>
    </lineage>
</organism>
<gene>
    <name evidence="1" type="ORF">STRTUCAR8_01569</name>
</gene>
<sequence>MSVLAAVPGLLLVVGAEFLDLVGEAFVRGVFHVGLDGCSGGDAPVPAVEASFDALAVFEDSVLPGVGAGLDDGLLRRDC</sequence>
<proteinExistence type="predicted"/>
<keyword evidence="2" id="KW-1185">Reference proteome</keyword>
<evidence type="ECO:0000313" key="1">
    <source>
        <dbReference type="EMBL" id="ELP66197.1"/>
    </source>
</evidence>
<dbReference type="EMBL" id="AEJB01000361">
    <property type="protein sequence ID" value="ELP66197.1"/>
    <property type="molecule type" value="Genomic_DNA"/>
</dbReference>
<name>L7F4G8_STRT8</name>
<dbReference type="AlphaFoldDB" id="L7F4G8"/>
<reference evidence="1 2" key="1">
    <citation type="journal article" date="2011" name="Plasmid">
        <title>Streptomyces turgidiscabies Car8 contains a modular pathogenicity island that shares virulence genes with other actinobacterial plant pathogens.</title>
        <authorList>
            <person name="Huguet-Tapia J.C."/>
            <person name="Badger J.H."/>
            <person name="Loria R."/>
            <person name="Pettis G.S."/>
        </authorList>
    </citation>
    <scope>NUCLEOTIDE SEQUENCE [LARGE SCALE GENOMIC DNA]</scope>
    <source>
        <strain evidence="1 2">Car8</strain>
    </source>
</reference>
<protein>
    <submittedName>
        <fullName evidence="1">Uncharacterized protein</fullName>
    </submittedName>
</protein>
<evidence type="ECO:0000313" key="2">
    <source>
        <dbReference type="Proteomes" id="UP000010931"/>
    </source>
</evidence>
<accession>L7F4G8</accession>
<comment type="caution">
    <text evidence="1">The sequence shown here is derived from an EMBL/GenBank/DDBJ whole genome shotgun (WGS) entry which is preliminary data.</text>
</comment>
<dbReference type="Proteomes" id="UP000010931">
    <property type="component" value="Unassembled WGS sequence"/>
</dbReference>